<evidence type="ECO:0000256" key="4">
    <source>
        <dbReference type="ARBA" id="ARBA00023136"/>
    </source>
</evidence>
<evidence type="ECO:0000256" key="3">
    <source>
        <dbReference type="ARBA" id="ARBA00022989"/>
    </source>
</evidence>
<reference evidence="6" key="1">
    <citation type="submission" date="2023-05" db="EMBL/GenBank/DDBJ databases">
        <title>Comparative genomics of Bacillaceae isolates and their secondary metabolite potential.</title>
        <authorList>
            <person name="Song L."/>
            <person name="Nielsen L.J."/>
            <person name="Mohite O."/>
            <person name="Xu X."/>
            <person name="Weber T."/>
            <person name="Kovacs A.T."/>
        </authorList>
    </citation>
    <scope>NUCLEOTIDE SEQUENCE</scope>
    <source>
        <strain evidence="6">XLM17</strain>
    </source>
</reference>
<accession>A0AA95MNL5</accession>
<dbReference type="PANTHER" id="PTHR43847">
    <property type="entry name" value="BLL3993 PROTEIN"/>
    <property type="match status" value="1"/>
</dbReference>
<dbReference type="InterPro" id="IPR052527">
    <property type="entry name" value="Metal_cation-efflux_comp"/>
</dbReference>
<dbReference type="Gene3D" id="1.20.120.1630">
    <property type="match status" value="1"/>
</dbReference>
<proteinExistence type="predicted"/>
<feature type="transmembrane region" description="Helical" evidence="5">
    <location>
        <begin position="133"/>
        <end position="158"/>
    </location>
</feature>
<feature type="transmembrane region" description="Helical" evidence="5">
    <location>
        <begin position="7"/>
        <end position="25"/>
    </location>
</feature>
<feature type="transmembrane region" description="Helical" evidence="5">
    <location>
        <begin position="73"/>
        <end position="92"/>
    </location>
</feature>
<sequence>MDNFLPFVLLIGFIAIQRIVELFIAKNNEIWMKRQGAVEFGNKHYKYMVFMHLLFFVTLCSEKILLNRGLSPIWPIFLAIFILAQFIRGWAISSLGKNWNTKILVLKHGLVIRKGPYRFLKHPNYFVVTTELLVLPLLFNAFYTAMLFTILNFIILSIRIPQEEKALRMLTEYDEVFQDCHRFIPRIVK</sequence>
<evidence type="ECO:0000313" key="6">
    <source>
        <dbReference type="EMBL" id="WHY84381.1"/>
    </source>
</evidence>
<evidence type="ECO:0000256" key="1">
    <source>
        <dbReference type="ARBA" id="ARBA00004141"/>
    </source>
</evidence>
<gene>
    <name evidence="6" type="ORF">QNH39_17160</name>
</gene>
<keyword evidence="2 5" id="KW-0812">Transmembrane</keyword>
<dbReference type="RefSeq" id="WP_066089117.1">
    <property type="nucleotide sequence ID" value="NZ_CP126114.1"/>
</dbReference>
<dbReference type="EMBL" id="CP126114">
    <property type="protein sequence ID" value="WHY84381.1"/>
    <property type="molecule type" value="Genomic_DNA"/>
</dbReference>
<keyword evidence="3 5" id="KW-1133">Transmembrane helix</keyword>
<dbReference type="Pfam" id="PF04140">
    <property type="entry name" value="ICMT"/>
    <property type="match status" value="1"/>
</dbReference>
<dbReference type="GO" id="GO:0004671">
    <property type="term" value="F:protein C-terminal S-isoprenylcysteine carboxyl O-methyltransferase activity"/>
    <property type="evidence" value="ECO:0007669"/>
    <property type="project" value="InterPro"/>
</dbReference>
<protein>
    <submittedName>
        <fullName evidence="6">Isoprenylcysteine carboxylmethyltransferase family protein</fullName>
    </submittedName>
</protein>
<dbReference type="AlphaFoldDB" id="A0AA95MNL5"/>
<keyword evidence="7" id="KW-1185">Reference proteome</keyword>
<evidence type="ECO:0000256" key="2">
    <source>
        <dbReference type="ARBA" id="ARBA00022692"/>
    </source>
</evidence>
<evidence type="ECO:0000313" key="7">
    <source>
        <dbReference type="Proteomes" id="UP001178288"/>
    </source>
</evidence>
<dbReference type="InterPro" id="IPR007269">
    <property type="entry name" value="ICMT_MeTrfase"/>
</dbReference>
<organism evidence="6 7">
    <name type="scientific">Neobacillus novalis</name>
    <dbReference type="NCBI Taxonomy" id="220687"/>
    <lineage>
        <taxon>Bacteria</taxon>
        <taxon>Bacillati</taxon>
        <taxon>Bacillota</taxon>
        <taxon>Bacilli</taxon>
        <taxon>Bacillales</taxon>
        <taxon>Bacillaceae</taxon>
        <taxon>Neobacillus</taxon>
    </lineage>
</organism>
<dbReference type="Proteomes" id="UP001178288">
    <property type="component" value="Chromosome"/>
</dbReference>
<comment type="subcellular location">
    <subcellularLocation>
        <location evidence="1">Membrane</location>
        <topology evidence="1">Multi-pass membrane protein</topology>
    </subcellularLocation>
</comment>
<dbReference type="GO" id="GO:0016020">
    <property type="term" value="C:membrane"/>
    <property type="evidence" value="ECO:0007669"/>
    <property type="project" value="UniProtKB-SubCell"/>
</dbReference>
<name>A0AA95MNL5_9BACI</name>
<dbReference type="PANTHER" id="PTHR43847:SF1">
    <property type="entry name" value="BLL3993 PROTEIN"/>
    <property type="match status" value="1"/>
</dbReference>
<evidence type="ECO:0000256" key="5">
    <source>
        <dbReference type="SAM" id="Phobius"/>
    </source>
</evidence>
<keyword evidence="4 5" id="KW-0472">Membrane</keyword>
<dbReference type="KEGG" id="nnv:QNH39_17160"/>